<protein>
    <submittedName>
        <fullName evidence="1">Cytochrome c556</fullName>
    </submittedName>
</protein>
<dbReference type="EMBL" id="FNYC01000001">
    <property type="protein sequence ID" value="SEI47088.1"/>
    <property type="molecule type" value="Genomic_DNA"/>
</dbReference>
<evidence type="ECO:0000313" key="2">
    <source>
        <dbReference type="Proteomes" id="UP000199420"/>
    </source>
</evidence>
<dbReference type="InterPro" id="IPR010980">
    <property type="entry name" value="Cyt_c/b562"/>
</dbReference>
<dbReference type="GO" id="GO:0020037">
    <property type="term" value="F:heme binding"/>
    <property type="evidence" value="ECO:0007669"/>
    <property type="project" value="InterPro"/>
</dbReference>
<dbReference type="STRING" id="529704.SAMN02927913_0760"/>
<dbReference type="SUPFAM" id="SSF47175">
    <property type="entry name" value="Cytochromes"/>
    <property type="match status" value="1"/>
</dbReference>
<name>A0A1H6QTG8_9GAMM</name>
<dbReference type="Pfam" id="PF01322">
    <property type="entry name" value="Cytochrom_C_2"/>
    <property type="match status" value="1"/>
</dbReference>
<dbReference type="PROSITE" id="PS51009">
    <property type="entry name" value="CYTCII"/>
    <property type="match status" value="1"/>
</dbReference>
<dbReference type="OrthoDB" id="5984407at2"/>
<evidence type="ECO:0000313" key="1">
    <source>
        <dbReference type="EMBL" id="SEI47088.1"/>
    </source>
</evidence>
<dbReference type="GO" id="GO:0009055">
    <property type="term" value="F:electron transfer activity"/>
    <property type="evidence" value="ECO:0007669"/>
    <property type="project" value="InterPro"/>
</dbReference>
<dbReference type="Proteomes" id="UP000199420">
    <property type="component" value="Unassembled WGS sequence"/>
</dbReference>
<accession>A0A1H6QTG8</accession>
<sequence>MNARSALLILLGLVIGILGTVFAMKALGDRNPMPHAVMTVMGHHMGALSEAVKTRQCDAAQANDHLLRLQSTAGDIAAAFPGAEQDFLDHAGRLRTALQNAVQAHPTDCAALATAIKPVGDACQSCHQKYR</sequence>
<dbReference type="InterPro" id="IPR002321">
    <property type="entry name" value="Cyt_c_II"/>
</dbReference>
<proteinExistence type="predicted"/>
<dbReference type="AlphaFoldDB" id="A0A1H6QTG8"/>
<keyword evidence="2" id="KW-1185">Reference proteome</keyword>
<gene>
    <name evidence="1" type="ORF">SAMN04487997_0844</name>
</gene>
<dbReference type="GO" id="GO:0022900">
    <property type="term" value="P:electron transport chain"/>
    <property type="evidence" value="ECO:0007669"/>
    <property type="project" value="InterPro"/>
</dbReference>
<organism evidence="1 2">
    <name type="scientific">Frateuria terrea</name>
    <dbReference type="NCBI Taxonomy" id="529704"/>
    <lineage>
        <taxon>Bacteria</taxon>
        <taxon>Pseudomonadati</taxon>
        <taxon>Pseudomonadota</taxon>
        <taxon>Gammaproteobacteria</taxon>
        <taxon>Lysobacterales</taxon>
        <taxon>Rhodanobacteraceae</taxon>
        <taxon>Frateuria</taxon>
    </lineage>
</organism>
<dbReference type="Gene3D" id="1.20.120.10">
    <property type="entry name" value="Cytochrome c/b562"/>
    <property type="match status" value="1"/>
</dbReference>
<reference evidence="1 2" key="1">
    <citation type="submission" date="2016-10" db="EMBL/GenBank/DDBJ databases">
        <authorList>
            <person name="de Groot N.N."/>
        </authorList>
    </citation>
    <scope>NUCLEOTIDE SEQUENCE [LARGE SCALE GENOMIC DNA]</scope>
    <source>
        <strain evidence="1 2">DSM 26515</strain>
    </source>
</reference>
<dbReference type="RefSeq" id="WP_091333757.1">
    <property type="nucleotide sequence ID" value="NZ_FNYC01000001.1"/>
</dbReference>
<dbReference type="GO" id="GO:0005506">
    <property type="term" value="F:iron ion binding"/>
    <property type="evidence" value="ECO:0007669"/>
    <property type="project" value="InterPro"/>
</dbReference>